<name>A0AAC9HIQ3_NEOTH</name>
<dbReference type="RefSeq" id="WP_069590366.1">
    <property type="nucleotide sequence ID" value="NZ_CP017019.1"/>
</dbReference>
<evidence type="ECO:0000259" key="6">
    <source>
        <dbReference type="Pfam" id="PF00692"/>
    </source>
</evidence>
<accession>A0AAC9HIQ3</accession>
<dbReference type="InterPro" id="IPR029054">
    <property type="entry name" value="dUTPase-like"/>
</dbReference>
<keyword evidence="3 7" id="KW-0378">Hydrolase</keyword>
<dbReference type="Pfam" id="PF00692">
    <property type="entry name" value="dUTPase"/>
    <property type="match status" value="1"/>
</dbReference>
<dbReference type="EMBL" id="VCDX01000006">
    <property type="protein sequence ID" value="TYL12726.1"/>
    <property type="molecule type" value="Genomic_DNA"/>
</dbReference>
<dbReference type="PANTHER" id="PTHR11241">
    <property type="entry name" value="DEOXYURIDINE 5'-TRIPHOSPHATE NUCLEOTIDOHYDROLASE"/>
    <property type="match status" value="1"/>
</dbReference>
<dbReference type="Gene3D" id="2.70.40.10">
    <property type="match status" value="1"/>
</dbReference>
<proteinExistence type="inferred from homology"/>
<evidence type="ECO:0000313" key="10">
    <source>
        <dbReference type="Proteomes" id="UP000322283"/>
    </source>
</evidence>
<sequence length="140" mass="15349">MQTVYYKSIDENLEAFNKAYADDAGYDMYVTKPILLLPLQTRKIPVNIKVAIPSGKFGWLTGRSSVAASGILVHTGIIDSGYTGQIKAVVTNLTLLPKMIRPGQRIAQLIFLDKADVLLKETYIMPITLRNTRGFGSSGA</sequence>
<dbReference type="GO" id="GO:0000287">
    <property type="term" value="F:magnesium ion binding"/>
    <property type="evidence" value="ECO:0007669"/>
    <property type="project" value="InterPro"/>
</dbReference>
<gene>
    <name evidence="7" type="primary">dut</name>
    <name evidence="7" type="ORF">Maut_02195</name>
    <name evidence="8" type="ORF">MTAT_19680</name>
</gene>
<dbReference type="InterPro" id="IPR036157">
    <property type="entry name" value="dUTPase-like_sf"/>
</dbReference>
<protein>
    <recommendedName>
        <fullName evidence="2">dUTP diphosphatase</fullName>
        <ecNumber evidence="2">3.6.1.23</ecNumber>
    </recommendedName>
</protein>
<keyword evidence="10" id="KW-1185">Reference proteome</keyword>
<comment type="similarity">
    <text evidence="1">Belongs to the dUTPase family.</text>
</comment>
<dbReference type="AlphaFoldDB" id="A0AAC9HIQ3"/>
<dbReference type="EC" id="3.6.1.23" evidence="2"/>
<dbReference type="Proteomes" id="UP000322283">
    <property type="component" value="Unassembled WGS sequence"/>
</dbReference>
<organism evidence="7 9">
    <name type="scientific">Neomoorella thermoacetica</name>
    <name type="common">Clostridium thermoaceticum</name>
    <dbReference type="NCBI Taxonomy" id="1525"/>
    <lineage>
        <taxon>Bacteria</taxon>
        <taxon>Bacillati</taxon>
        <taxon>Bacillota</taxon>
        <taxon>Clostridia</taxon>
        <taxon>Neomoorellales</taxon>
        <taxon>Neomoorellaceae</taxon>
        <taxon>Neomoorella</taxon>
    </lineage>
</organism>
<evidence type="ECO:0000313" key="7">
    <source>
        <dbReference type="EMBL" id="AOQ24623.1"/>
    </source>
</evidence>
<feature type="domain" description="dUTPase-like" evidence="6">
    <location>
        <begin position="13"/>
        <end position="139"/>
    </location>
</feature>
<dbReference type="GO" id="GO:0006226">
    <property type="term" value="P:dUMP biosynthetic process"/>
    <property type="evidence" value="ECO:0007669"/>
    <property type="project" value="InterPro"/>
</dbReference>
<evidence type="ECO:0000313" key="8">
    <source>
        <dbReference type="EMBL" id="TYL12726.1"/>
    </source>
</evidence>
<reference evidence="8 10" key="2">
    <citation type="submission" date="2019-05" db="EMBL/GenBank/DDBJ databases">
        <title>Genome sequence of Moorella thermoacetica ATCC 33924.</title>
        <authorList>
            <person name="Poehlein A."/>
            <person name="Bengelsdorf F.R."/>
            <person name="Duerre P."/>
            <person name="Daniel R."/>
        </authorList>
    </citation>
    <scope>NUCLEOTIDE SEQUENCE [LARGE SCALE GENOMIC DNA]</scope>
    <source>
        <strain evidence="8 10">ATCC 33924</strain>
    </source>
</reference>
<reference evidence="7 9" key="1">
    <citation type="submission" date="2016-08" db="EMBL/GenBank/DDBJ databases">
        <title>Moorella thermoacetica DSM 103132.</title>
        <authorList>
            <person name="Jendresen C.B."/>
            <person name="Redl S.M."/>
            <person name="Jensen T.O."/>
            <person name="Nielsen A.T."/>
        </authorList>
    </citation>
    <scope>NUCLEOTIDE SEQUENCE [LARGE SCALE GENOMIC DNA]</scope>
    <source>
        <strain evidence="7 9">DSM 103132</strain>
    </source>
</reference>
<evidence type="ECO:0000256" key="1">
    <source>
        <dbReference type="ARBA" id="ARBA00006581"/>
    </source>
</evidence>
<keyword evidence="4" id="KW-0546">Nucleotide metabolism</keyword>
<dbReference type="GO" id="GO:0004170">
    <property type="term" value="F:dUTP diphosphatase activity"/>
    <property type="evidence" value="ECO:0007669"/>
    <property type="project" value="UniProtKB-EC"/>
</dbReference>
<evidence type="ECO:0000313" key="9">
    <source>
        <dbReference type="Proteomes" id="UP000094598"/>
    </source>
</evidence>
<dbReference type="CDD" id="cd07557">
    <property type="entry name" value="trimeric_dUTPase"/>
    <property type="match status" value="1"/>
</dbReference>
<dbReference type="GO" id="GO:0046081">
    <property type="term" value="P:dUTP catabolic process"/>
    <property type="evidence" value="ECO:0007669"/>
    <property type="project" value="InterPro"/>
</dbReference>
<comment type="catalytic activity">
    <reaction evidence="5">
        <text>dUTP + H2O = dUMP + diphosphate + H(+)</text>
        <dbReference type="Rhea" id="RHEA:10248"/>
        <dbReference type="ChEBI" id="CHEBI:15377"/>
        <dbReference type="ChEBI" id="CHEBI:15378"/>
        <dbReference type="ChEBI" id="CHEBI:33019"/>
        <dbReference type="ChEBI" id="CHEBI:61555"/>
        <dbReference type="ChEBI" id="CHEBI:246422"/>
        <dbReference type="EC" id="3.6.1.23"/>
    </reaction>
</comment>
<dbReference type="Proteomes" id="UP000094598">
    <property type="component" value="Chromosome"/>
</dbReference>
<dbReference type="InterPro" id="IPR008181">
    <property type="entry name" value="dUTPase"/>
</dbReference>
<evidence type="ECO:0000256" key="2">
    <source>
        <dbReference type="ARBA" id="ARBA00012379"/>
    </source>
</evidence>
<evidence type="ECO:0000256" key="5">
    <source>
        <dbReference type="ARBA" id="ARBA00047686"/>
    </source>
</evidence>
<evidence type="ECO:0000256" key="3">
    <source>
        <dbReference type="ARBA" id="ARBA00022801"/>
    </source>
</evidence>
<dbReference type="PANTHER" id="PTHR11241:SF0">
    <property type="entry name" value="DEOXYURIDINE 5'-TRIPHOSPHATE NUCLEOTIDOHYDROLASE"/>
    <property type="match status" value="1"/>
</dbReference>
<evidence type="ECO:0000256" key="4">
    <source>
        <dbReference type="ARBA" id="ARBA00023080"/>
    </source>
</evidence>
<dbReference type="SUPFAM" id="SSF51283">
    <property type="entry name" value="dUTPase-like"/>
    <property type="match status" value="1"/>
</dbReference>
<dbReference type="InterPro" id="IPR033704">
    <property type="entry name" value="dUTPase_trimeric"/>
</dbReference>
<dbReference type="EMBL" id="CP017019">
    <property type="protein sequence ID" value="AOQ24623.1"/>
    <property type="molecule type" value="Genomic_DNA"/>
</dbReference>